<feature type="transmembrane region" description="Helical" evidence="5">
    <location>
        <begin position="325"/>
        <end position="346"/>
    </location>
</feature>
<reference evidence="6 7" key="1">
    <citation type="submission" date="2016-07" db="EMBL/GenBank/DDBJ databases">
        <title>Pervasive Adenine N6-methylation of Active Genes in Fungi.</title>
        <authorList>
            <consortium name="DOE Joint Genome Institute"/>
            <person name="Mondo S.J."/>
            <person name="Dannebaum R.O."/>
            <person name="Kuo R.C."/>
            <person name="Labutti K."/>
            <person name="Haridas S."/>
            <person name="Kuo A."/>
            <person name="Salamov A."/>
            <person name="Ahrendt S.R."/>
            <person name="Lipzen A."/>
            <person name="Sullivan W."/>
            <person name="Andreopoulos W.B."/>
            <person name="Clum A."/>
            <person name="Lindquist E."/>
            <person name="Daum C."/>
            <person name="Ramamoorthy G.K."/>
            <person name="Gryganskyi A."/>
            <person name="Culley D."/>
            <person name="Magnuson J.K."/>
            <person name="James T.Y."/>
            <person name="O'Malley M.A."/>
            <person name="Stajich J.E."/>
            <person name="Spatafora J.W."/>
            <person name="Visel A."/>
            <person name="Grigoriev I.V."/>
        </authorList>
    </citation>
    <scope>NUCLEOTIDE SEQUENCE [LARGE SCALE GENOMIC DNA]</scope>
    <source>
        <strain evidence="6 7">NRRL 3301</strain>
    </source>
</reference>
<feature type="transmembrane region" description="Helical" evidence="5">
    <location>
        <begin position="120"/>
        <end position="142"/>
    </location>
</feature>
<dbReference type="GO" id="GO:0016020">
    <property type="term" value="C:membrane"/>
    <property type="evidence" value="ECO:0007669"/>
    <property type="project" value="UniProtKB-SubCell"/>
</dbReference>
<dbReference type="Gene3D" id="1.20.1250.20">
    <property type="entry name" value="MFS general substrate transporter like domains"/>
    <property type="match status" value="1"/>
</dbReference>
<evidence type="ECO:0000256" key="4">
    <source>
        <dbReference type="ARBA" id="ARBA00023136"/>
    </source>
</evidence>
<dbReference type="InterPro" id="IPR036259">
    <property type="entry name" value="MFS_trans_sf"/>
</dbReference>
<dbReference type="InterPro" id="IPR049680">
    <property type="entry name" value="FLVCR1-2_SLC49-like"/>
</dbReference>
<proteinExistence type="predicted"/>
<comment type="caution">
    <text evidence="6">The sequence shown here is derived from an EMBL/GenBank/DDBJ whole genome shotgun (WGS) entry which is preliminary data.</text>
</comment>
<feature type="transmembrane region" description="Helical" evidence="5">
    <location>
        <begin position="39"/>
        <end position="63"/>
    </location>
</feature>
<keyword evidence="7" id="KW-1185">Reference proteome</keyword>
<evidence type="ECO:0000256" key="3">
    <source>
        <dbReference type="ARBA" id="ARBA00022989"/>
    </source>
</evidence>
<evidence type="ECO:0000313" key="6">
    <source>
        <dbReference type="EMBL" id="ORX58801.1"/>
    </source>
</evidence>
<protein>
    <submittedName>
        <fullName evidence="6">MFS general substrate transporter</fullName>
    </submittedName>
</protein>
<dbReference type="Proteomes" id="UP000242146">
    <property type="component" value="Unassembled WGS sequence"/>
</dbReference>
<evidence type="ECO:0000256" key="5">
    <source>
        <dbReference type="SAM" id="Phobius"/>
    </source>
</evidence>
<gene>
    <name evidence="6" type="ORF">DM01DRAFT_257966</name>
</gene>
<dbReference type="AlphaFoldDB" id="A0A1X2GPX3"/>
<sequence>MTILKRTTASDEAETSSSYTIVEDNASSDEPPPKTYPQAWMGLFFLVMLRTSVSVFQCTYTVVPTITGEFFGVSLSAVNWLSNIQGLVYVALSFITGWIFEQLGVKRSFASTWFTENMRATAGMFSLIILIMAVGTLIPLIFMPAKPPRPPVPEHILQVAQNITFFKGLRMIVKNYHFWFLFLIHGLNIGLAIGFGTVFTQIVNPHGYTNAQAGLVNAVGFFAGTLGCSIAGPVLDATKQHKLFLRLVSPMVFVSYLGFMFIRKDPPPLLLKKNTRGLKKSFLVHLISYPIPEAISSSLIWQGCQIFGFISVLVMDTLRDSKGDMYRALIFQVVLAGIMVVLSFTFHGPMVRQQAIASRQDQKEKVVHYDHTLEKA</sequence>
<feature type="transmembrane region" description="Helical" evidence="5">
    <location>
        <begin position="176"/>
        <end position="199"/>
    </location>
</feature>
<evidence type="ECO:0000256" key="2">
    <source>
        <dbReference type="ARBA" id="ARBA00022692"/>
    </source>
</evidence>
<keyword evidence="4 5" id="KW-0472">Membrane</keyword>
<dbReference type="SUPFAM" id="SSF103473">
    <property type="entry name" value="MFS general substrate transporter"/>
    <property type="match status" value="1"/>
</dbReference>
<accession>A0A1X2GPX3</accession>
<evidence type="ECO:0000313" key="7">
    <source>
        <dbReference type="Proteomes" id="UP000242146"/>
    </source>
</evidence>
<feature type="transmembrane region" description="Helical" evidence="5">
    <location>
        <begin position="211"/>
        <end position="231"/>
    </location>
</feature>
<dbReference type="OrthoDB" id="422206at2759"/>
<evidence type="ECO:0000256" key="1">
    <source>
        <dbReference type="ARBA" id="ARBA00004141"/>
    </source>
</evidence>
<keyword evidence="3 5" id="KW-1133">Transmembrane helix</keyword>
<comment type="subcellular location">
    <subcellularLocation>
        <location evidence="1">Membrane</location>
        <topology evidence="1">Multi-pass membrane protein</topology>
    </subcellularLocation>
</comment>
<dbReference type="EMBL" id="MCGT01000006">
    <property type="protein sequence ID" value="ORX58801.1"/>
    <property type="molecule type" value="Genomic_DNA"/>
</dbReference>
<organism evidence="6 7">
    <name type="scientific">Hesseltinella vesiculosa</name>
    <dbReference type="NCBI Taxonomy" id="101127"/>
    <lineage>
        <taxon>Eukaryota</taxon>
        <taxon>Fungi</taxon>
        <taxon>Fungi incertae sedis</taxon>
        <taxon>Mucoromycota</taxon>
        <taxon>Mucoromycotina</taxon>
        <taxon>Mucoromycetes</taxon>
        <taxon>Mucorales</taxon>
        <taxon>Cunninghamellaceae</taxon>
        <taxon>Hesseltinella</taxon>
    </lineage>
</organism>
<feature type="transmembrane region" description="Helical" evidence="5">
    <location>
        <begin position="75"/>
        <end position="100"/>
    </location>
</feature>
<dbReference type="PANTHER" id="PTHR10924">
    <property type="entry name" value="MAJOR FACILITATOR SUPERFAMILY PROTEIN-RELATED"/>
    <property type="match status" value="1"/>
</dbReference>
<dbReference type="PANTHER" id="PTHR10924:SF6">
    <property type="entry name" value="SOLUTE CARRIER FAMILY 49 MEMBER A3"/>
    <property type="match status" value="1"/>
</dbReference>
<keyword evidence="2 5" id="KW-0812">Transmembrane</keyword>
<feature type="transmembrane region" description="Helical" evidence="5">
    <location>
        <begin position="299"/>
        <end position="318"/>
    </location>
</feature>
<feature type="transmembrane region" description="Helical" evidence="5">
    <location>
        <begin position="243"/>
        <end position="262"/>
    </location>
</feature>
<name>A0A1X2GPX3_9FUNG</name>